<evidence type="ECO:0000313" key="1">
    <source>
        <dbReference type="Proteomes" id="UP000000437"/>
    </source>
</evidence>
<protein>
    <submittedName>
        <fullName evidence="2">Transmembrane protein 238-like</fullName>
    </submittedName>
</protein>
<dbReference type="PANTHER" id="PTHR28613:SF7">
    <property type="entry name" value="TRANSMEMBRANE PROTEIN 238"/>
    <property type="match status" value="1"/>
</dbReference>
<evidence type="ECO:0000313" key="2">
    <source>
        <dbReference type="RefSeq" id="XP_002661137.3"/>
    </source>
</evidence>
<gene>
    <name evidence="2" type="primary">tmem238l</name>
</gene>
<dbReference type="InterPro" id="IPR029365">
    <property type="entry name" value="TMEM238"/>
</dbReference>
<accession>A0A8M1RH51</accession>
<dbReference type="RefSeq" id="XP_002661137.3">
    <property type="nucleotide sequence ID" value="XM_002661091.8"/>
</dbReference>
<reference evidence="2" key="1">
    <citation type="submission" date="2025-08" db="UniProtKB">
        <authorList>
            <consortium name="RefSeq"/>
        </authorList>
    </citation>
    <scope>IDENTIFICATION</scope>
    <source>
        <strain evidence="2">Tuebingen</strain>
        <tissue evidence="2">Fibroblasts and whole tissue</tissue>
    </source>
</reference>
<proteinExistence type="predicted"/>
<dbReference type="AlphaFoldDB" id="A0A8M1RH51"/>
<sequence>MMVPLRCIGSCLSLFIMALIFDIIGVILLFVGIFGDVRHNGVFYGDFLIYTGALVLFASLALWIMWYVGNIRVKDEDLGRRSSAAQSVKALARKFTERLSKTHLKENGGEKTLSKSSTIRNVTWGKSTYFPGFQDGESDMIKCNELHKEKPFDDQFMCYQNRAYVDEESAMKSASKPIKEESDDRKQPVGDSQSQEIQLNKTSEDKKPDEQFICFQNEAYEDSNESKDAVNPQGTKVDDHSIDTLL</sequence>
<dbReference type="CTD" id="100289255"/>
<name>A0A8M1RH51_DANRE</name>
<dbReference type="OrthoDB" id="9047238at2759"/>
<organism evidence="1 2">
    <name type="scientific">Danio rerio</name>
    <name type="common">Zebrafish</name>
    <name type="synonym">Brachydanio rerio</name>
    <dbReference type="NCBI Taxonomy" id="7955"/>
    <lineage>
        <taxon>Eukaryota</taxon>
        <taxon>Metazoa</taxon>
        <taxon>Chordata</taxon>
        <taxon>Craniata</taxon>
        <taxon>Vertebrata</taxon>
        <taxon>Euteleostomi</taxon>
        <taxon>Actinopterygii</taxon>
        <taxon>Neopterygii</taxon>
        <taxon>Teleostei</taxon>
        <taxon>Ostariophysi</taxon>
        <taxon>Cypriniformes</taxon>
        <taxon>Danionidae</taxon>
        <taxon>Danioninae</taxon>
        <taxon>Danio</taxon>
    </lineage>
</organism>
<dbReference type="Pfam" id="PF15125">
    <property type="entry name" value="TMEM238"/>
    <property type="match status" value="1"/>
</dbReference>
<dbReference type="KEGG" id="dre:100333048"/>
<keyword evidence="1" id="KW-1185">Reference proteome</keyword>
<dbReference type="PANTHER" id="PTHR28613">
    <property type="entry name" value="SI:CH211-232M10.4-RELATED"/>
    <property type="match status" value="1"/>
</dbReference>
<dbReference type="Proteomes" id="UP000000437">
    <property type="component" value="Chromosome 3"/>
</dbReference>